<comment type="caution">
    <text evidence="1">The sequence shown here is derived from an EMBL/GenBank/DDBJ whole genome shotgun (WGS) entry which is preliminary data.</text>
</comment>
<sequence length="242" mass="27181">MGVVLGAPIALLLLLLSPVLGGELKVFRYCGHIEVLNPTDPTVPADTVGYVSARGVEHSPPKTCVWVVFEKKVKGYYLPTVVILSDSVDGYHTDVFSDSEFVYGHRKDKPVDFARKGMRDRIRELEVFLRSMADGEVISKAIEAYLAGMEDVEFRGFVEVVLPPSPATLPLTFSFESRHYIIPGRVLPRLAVRYFLYGFRVSGEVPRKVRKLIEEGKAKELGHTIPWDPIRVPADLVERLER</sequence>
<reference evidence="1" key="1">
    <citation type="journal article" date="2020" name="mSystems">
        <title>Genome- and Community-Level Interaction Insights into Carbon Utilization and Element Cycling Functions of Hydrothermarchaeota in Hydrothermal Sediment.</title>
        <authorList>
            <person name="Zhou Z."/>
            <person name="Liu Y."/>
            <person name="Xu W."/>
            <person name="Pan J."/>
            <person name="Luo Z.H."/>
            <person name="Li M."/>
        </authorList>
    </citation>
    <scope>NUCLEOTIDE SEQUENCE [LARGE SCALE GENOMIC DNA]</scope>
    <source>
        <strain evidence="1">HyVt-501</strain>
    </source>
</reference>
<dbReference type="Proteomes" id="UP000885792">
    <property type="component" value="Unassembled WGS sequence"/>
</dbReference>
<organism evidence="1">
    <name type="scientific">Aquifex aeolicus</name>
    <dbReference type="NCBI Taxonomy" id="63363"/>
    <lineage>
        <taxon>Bacteria</taxon>
        <taxon>Pseudomonadati</taxon>
        <taxon>Aquificota</taxon>
        <taxon>Aquificia</taxon>
        <taxon>Aquificales</taxon>
        <taxon>Aquificaceae</taxon>
        <taxon>Aquifex</taxon>
    </lineage>
</organism>
<name>A0A7C5QL41_AQUAO</name>
<dbReference type="AlphaFoldDB" id="A0A7C5QL41"/>
<dbReference type="EMBL" id="DRNB01000152">
    <property type="protein sequence ID" value="HHJ64080.1"/>
    <property type="molecule type" value="Genomic_DNA"/>
</dbReference>
<proteinExistence type="predicted"/>
<evidence type="ECO:0000313" key="1">
    <source>
        <dbReference type="EMBL" id="HHJ64080.1"/>
    </source>
</evidence>
<protein>
    <submittedName>
        <fullName evidence="1">Uncharacterized protein</fullName>
    </submittedName>
</protein>
<gene>
    <name evidence="1" type="ORF">ENJ61_04145</name>
</gene>
<accession>A0A7C5QL41</accession>